<evidence type="ECO:0000256" key="2">
    <source>
        <dbReference type="SAM" id="MobiDB-lite"/>
    </source>
</evidence>
<name>A0AAD5GAU5_AMBAR</name>
<keyword evidence="1" id="KW-0175">Coiled coil</keyword>
<dbReference type="PANTHER" id="PTHR35358">
    <property type="entry name" value="OS06G0711100 PROTEIN"/>
    <property type="match status" value="1"/>
</dbReference>
<reference evidence="3" key="1">
    <citation type="submission" date="2022-06" db="EMBL/GenBank/DDBJ databases">
        <title>Uncovering the hologenomic basis of an extraordinary plant invasion.</title>
        <authorList>
            <person name="Bieker V.C."/>
            <person name="Martin M.D."/>
            <person name="Gilbert T."/>
            <person name="Hodgins K."/>
            <person name="Battlay P."/>
            <person name="Petersen B."/>
            <person name="Wilson J."/>
        </authorList>
    </citation>
    <scope>NUCLEOTIDE SEQUENCE</scope>
    <source>
        <strain evidence="3">AA19_3_7</strain>
        <tissue evidence="3">Leaf</tissue>
    </source>
</reference>
<evidence type="ECO:0000256" key="1">
    <source>
        <dbReference type="SAM" id="Coils"/>
    </source>
</evidence>
<dbReference type="AlphaFoldDB" id="A0AAD5GAU5"/>
<protein>
    <submittedName>
        <fullName evidence="3">Uncharacterized protein</fullName>
    </submittedName>
</protein>
<dbReference type="InterPro" id="IPR007942">
    <property type="entry name" value="PLipase-like"/>
</dbReference>
<gene>
    <name evidence="3" type="ORF">M8C21_010879</name>
</gene>
<feature type="non-terminal residue" evidence="3">
    <location>
        <position position="1"/>
    </location>
</feature>
<keyword evidence="4" id="KW-1185">Reference proteome</keyword>
<dbReference type="EMBL" id="JAMZMK010009446">
    <property type="protein sequence ID" value="KAI7735715.1"/>
    <property type="molecule type" value="Genomic_DNA"/>
</dbReference>
<feature type="region of interest" description="Disordered" evidence="2">
    <location>
        <begin position="326"/>
        <end position="347"/>
    </location>
</feature>
<dbReference type="Pfam" id="PF05278">
    <property type="entry name" value="PEARLI-4"/>
    <property type="match status" value="2"/>
</dbReference>
<comment type="caution">
    <text evidence="3">The sequence shown here is derived from an EMBL/GenBank/DDBJ whole genome shotgun (WGS) entry which is preliminary data.</text>
</comment>
<dbReference type="Proteomes" id="UP001206925">
    <property type="component" value="Unassembled WGS sequence"/>
</dbReference>
<dbReference type="PANTHER" id="PTHR35358:SF18">
    <property type="entry name" value="PHOSPHOLIPASE-LIKE PROTEIN-RELATED"/>
    <property type="match status" value="1"/>
</dbReference>
<feature type="coiled-coil region" evidence="1">
    <location>
        <begin position="262"/>
        <end position="289"/>
    </location>
</feature>
<evidence type="ECO:0000313" key="4">
    <source>
        <dbReference type="Proteomes" id="UP001206925"/>
    </source>
</evidence>
<accession>A0AAD5GAU5</accession>
<evidence type="ECO:0000313" key="3">
    <source>
        <dbReference type="EMBL" id="KAI7735715.1"/>
    </source>
</evidence>
<organism evidence="3 4">
    <name type="scientific">Ambrosia artemisiifolia</name>
    <name type="common">Common ragweed</name>
    <dbReference type="NCBI Taxonomy" id="4212"/>
    <lineage>
        <taxon>Eukaryota</taxon>
        <taxon>Viridiplantae</taxon>
        <taxon>Streptophyta</taxon>
        <taxon>Embryophyta</taxon>
        <taxon>Tracheophyta</taxon>
        <taxon>Spermatophyta</taxon>
        <taxon>Magnoliopsida</taxon>
        <taxon>eudicotyledons</taxon>
        <taxon>Gunneridae</taxon>
        <taxon>Pentapetalae</taxon>
        <taxon>asterids</taxon>
        <taxon>campanulids</taxon>
        <taxon>Asterales</taxon>
        <taxon>Asteraceae</taxon>
        <taxon>Asteroideae</taxon>
        <taxon>Heliantheae alliance</taxon>
        <taxon>Heliantheae</taxon>
        <taxon>Ambrosia</taxon>
    </lineage>
</organism>
<sequence length="667" mass="74906">SLTFLAVLYAHEQQLTCSPEKAITPAIKYVTTDYLVNLEKSMYDNRPCSNDDVEEENLSTQYVEVEVQLATHIESAKVQTDKVQAAVDQTVDVPIGPLSAQSLSGLSANLGHCNRHEQPKDVKLLDDVVILDPKQIQCELVKKVSSCRSGTVCVQGYTVNRGVAKTLEAILKKHGDIAAKCVFKTDTFRSPILEAVCEVSQRIQANDFNEKLEDIERRVLDAKAANIDVSWLQAHLKAIRKRKAREEYKLLMEMKANTLLAKKVAEINLRKRRAELAAVQERSKEAKRSVEVVHLVGRNLMDSFFECRAETDLWVKAAVGKKKENRLQRELNRSSETLSHAPRATHNHRSSVLYAHEQQLKCSPEKAITPAIKYVTTEYLVNLERSMCDNGPCLNDDVEEDNQLTQYVDVQVPLETQIVSAEGQFDEVQAVIDQNVNVLIGPSCAQSLSGLSASLGHCNLLEPPKDVILIEDDVVILDIKQERCELVEKFSSPQRGTVCVQGYSVKRSVAKTLEAIFKEHGDIAAECVFKTDTFRSSILETVCEDAQLIQNNDFNGKLEDIERRVLDAKAVNINVSWLQAHLEAIREKKAAHEEYKLLMEMKAPFLMAKKAAEINLRKRRAELAVVQERSKEAKMSVEVAHLVGRNLIDSFFKCRAETDMWAKAAVV</sequence>
<proteinExistence type="predicted"/>